<evidence type="ECO:0000313" key="2">
    <source>
        <dbReference type="Proteomes" id="UP000297729"/>
    </source>
</evidence>
<dbReference type="RefSeq" id="WP_135199844.1">
    <property type="nucleotide sequence ID" value="NZ_SPVG01000021.1"/>
</dbReference>
<reference evidence="1 2" key="1">
    <citation type="submission" date="2019-03" db="EMBL/GenBank/DDBJ databases">
        <title>Draft Genome Sequence of Duganella callidus sp. nov., a Novel Duganella Species Isolated from Cultivated Soil.</title>
        <authorList>
            <person name="Raths R."/>
            <person name="Peta V."/>
            <person name="Bucking H."/>
        </authorList>
    </citation>
    <scope>NUCLEOTIDE SEQUENCE [LARGE SCALE GENOMIC DNA]</scope>
    <source>
        <strain evidence="1 2">DN04</strain>
    </source>
</reference>
<dbReference type="OrthoDB" id="8781799at2"/>
<sequence length="122" mass="13388">MSIKVENRPFNASESLAARFPPGSKGTTAGATFGAVLNTAQTQQSEASQELEKYLKMTPEERMASAMRKQLGITDDQYNAMSPEQKKAVDEKIAQMIKQKMQEEMAAKQHDGTGYLQSGISL</sequence>
<comment type="caution">
    <text evidence="1">The sequence shown here is derived from an EMBL/GenBank/DDBJ whole genome shotgun (WGS) entry which is preliminary data.</text>
</comment>
<keyword evidence="2" id="KW-1185">Reference proteome</keyword>
<dbReference type="EMBL" id="SPVG01000021">
    <property type="protein sequence ID" value="TFW30634.1"/>
    <property type="molecule type" value="Genomic_DNA"/>
</dbReference>
<proteinExistence type="predicted"/>
<organism evidence="1 2">
    <name type="scientific">Duganella callida</name>
    <dbReference type="NCBI Taxonomy" id="2561932"/>
    <lineage>
        <taxon>Bacteria</taxon>
        <taxon>Pseudomonadati</taxon>
        <taxon>Pseudomonadota</taxon>
        <taxon>Betaproteobacteria</taxon>
        <taxon>Burkholderiales</taxon>
        <taxon>Oxalobacteraceae</taxon>
        <taxon>Telluria group</taxon>
        <taxon>Duganella</taxon>
    </lineage>
</organism>
<protein>
    <submittedName>
        <fullName evidence="1">Uncharacterized protein</fullName>
    </submittedName>
</protein>
<evidence type="ECO:0000313" key="1">
    <source>
        <dbReference type="EMBL" id="TFW30634.1"/>
    </source>
</evidence>
<gene>
    <name evidence="1" type="ORF">E4L98_01745</name>
</gene>
<accession>A0A4Y9SZH0</accession>
<name>A0A4Y9SZH0_9BURK</name>
<dbReference type="Proteomes" id="UP000297729">
    <property type="component" value="Unassembled WGS sequence"/>
</dbReference>
<dbReference type="AlphaFoldDB" id="A0A4Y9SZH0"/>